<protein>
    <submittedName>
        <fullName evidence="2">Uncharacterized protein</fullName>
    </submittedName>
</protein>
<keyword evidence="3" id="KW-1185">Reference proteome</keyword>
<evidence type="ECO:0000313" key="2">
    <source>
        <dbReference type="EMBL" id="CAB0040795.1"/>
    </source>
</evidence>
<feature type="region of interest" description="Disordered" evidence="1">
    <location>
        <begin position="318"/>
        <end position="370"/>
    </location>
</feature>
<dbReference type="Proteomes" id="UP000479190">
    <property type="component" value="Unassembled WGS sequence"/>
</dbReference>
<proteinExistence type="predicted"/>
<accession>A0A6H5J0C9</accession>
<dbReference type="AlphaFoldDB" id="A0A6H5J0C9"/>
<organism evidence="2 3">
    <name type="scientific">Trichogramma brassicae</name>
    <dbReference type="NCBI Taxonomy" id="86971"/>
    <lineage>
        <taxon>Eukaryota</taxon>
        <taxon>Metazoa</taxon>
        <taxon>Ecdysozoa</taxon>
        <taxon>Arthropoda</taxon>
        <taxon>Hexapoda</taxon>
        <taxon>Insecta</taxon>
        <taxon>Pterygota</taxon>
        <taxon>Neoptera</taxon>
        <taxon>Endopterygota</taxon>
        <taxon>Hymenoptera</taxon>
        <taxon>Apocrita</taxon>
        <taxon>Proctotrupomorpha</taxon>
        <taxon>Chalcidoidea</taxon>
        <taxon>Trichogrammatidae</taxon>
        <taxon>Trichogramma</taxon>
    </lineage>
</organism>
<evidence type="ECO:0000256" key="1">
    <source>
        <dbReference type="SAM" id="MobiDB-lite"/>
    </source>
</evidence>
<name>A0A6H5J0C9_9HYME</name>
<sequence>MCVCVCMSELRLGRAGDTCCECERDSASRAAPRGAPAFAQRLSVDHVGVSQERRFARRRREQRRAITSDERALRSSARIVIRVPAALELGINARSLELSRKKRYRHIGSCRSASSHWSKPFCVLFNNNNLSSAISKLIGLQDSDTSVPADRLHLTEASCFVLYLITCNLSSAISKLFGSQDIDTSAPADRLHLTGASHFLFYLITGKLSSFIRNLFDLPDTITSAPANGLHVPGASRSVFYSTTTTSHQQSENYSAYKILTHRFPRIGFISLEQAVLSFIQPQQPYISNQQIIRLTRYRHICSCNQLRLTGTSRRTLNLRGGCNARDNPALSRERENDEKSQREARRARGTTSKRQQRARGRSRADNRCERDGPLFAHVGARTVATTYDISVPCGVPGSVGVERKNGTGIGTGMLTYAHESGKECVCSRTERYERVTCAYVHCLMRVLTYQESSFSSRVLTMRRSLWPEPNLPYRRGSPVYIGGRKRWGPYVA</sequence>
<gene>
    <name evidence="2" type="ORF">TBRA_LOCUS12489</name>
</gene>
<dbReference type="EMBL" id="CADCXV010001053">
    <property type="protein sequence ID" value="CAB0040795.1"/>
    <property type="molecule type" value="Genomic_DNA"/>
</dbReference>
<feature type="compositionally biased region" description="Basic and acidic residues" evidence="1">
    <location>
        <begin position="332"/>
        <end position="347"/>
    </location>
</feature>
<reference evidence="2 3" key="1">
    <citation type="submission" date="2020-02" db="EMBL/GenBank/DDBJ databases">
        <authorList>
            <person name="Ferguson B K."/>
        </authorList>
    </citation>
    <scope>NUCLEOTIDE SEQUENCE [LARGE SCALE GENOMIC DNA]</scope>
</reference>
<evidence type="ECO:0000313" key="3">
    <source>
        <dbReference type="Proteomes" id="UP000479190"/>
    </source>
</evidence>